<evidence type="ECO:0000313" key="4">
    <source>
        <dbReference type="Proteomes" id="UP000281647"/>
    </source>
</evidence>
<accession>A0A432V9B3</accession>
<feature type="transmembrane region" description="Helical" evidence="1">
    <location>
        <begin position="255"/>
        <end position="275"/>
    </location>
</feature>
<evidence type="ECO:0000313" key="3">
    <source>
        <dbReference type="EMBL" id="RUM98683.1"/>
    </source>
</evidence>
<feature type="transmembrane region" description="Helical" evidence="1">
    <location>
        <begin position="201"/>
        <end position="217"/>
    </location>
</feature>
<dbReference type="Proteomes" id="UP000281647">
    <property type="component" value="Unassembled WGS sequence"/>
</dbReference>
<dbReference type="RefSeq" id="WP_128624750.1">
    <property type="nucleotide sequence ID" value="NZ_ML133509.1"/>
</dbReference>
<evidence type="ECO:0000259" key="2">
    <source>
        <dbReference type="Pfam" id="PF09925"/>
    </source>
</evidence>
<feature type="transmembrane region" description="Helical" evidence="1">
    <location>
        <begin position="223"/>
        <end position="243"/>
    </location>
</feature>
<protein>
    <submittedName>
        <fullName evidence="3">DUF2157 domain-containing protein</fullName>
    </submittedName>
</protein>
<reference evidence="3 4" key="1">
    <citation type="submission" date="2018-11" db="EMBL/GenBank/DDBJ databases">
        <title>Pseudaminobacter arsenicus sp. nov., an arsenic-resistant bacterium isolated from arsenic-rich aquifers.</title>
        <authorList>
            <person name="Mu Y."/>
        </authorList>
    </citation>
    <scope>NUCLEOTIDE SEQUENCE [LARGE SCALE GENOMIC DNA]</scope>
    <source>
        <strain evidence="3 4">CB3</strain>
    </source>
</reference>
<name>A0A432V9B3_9HYPH</name>
<feature type="transmembrane region" description="Helical" evidence="1">
    <location>
        <begin position="308"/>
        <end position="327"/>
    </location>
</feature>
<feature type="transmembrane region" description="Helical" evidence="1">
    <location>
        <begin position="281"/>
        <end position="299"/>
    </location>
</feature>
<feature type="transmembrane region" description="Helical" evidence="1">
    <location>
        <begin position="176"/>
        <end position="194"/>
    </location>
</feature>
<dbReference type="OrthoDB" id="7353197at2"/>
<feature type="transmembrane region" description="Helical" evidence="1">
    <location>
        <begin position="73"/>
        <end position="93"/>
    </location>
</feature>
<dbReference type="EMBL" id="RKST01000005">
    <property type="protein sequence ID" value="RUM98683.1"/>
    <property type="molecule type" value="Genomic_DNA"/>
</dbReference>
<dbReference type="InterPro" id="IPR018677">
    <property type="entry name" value="DUF2157"/>
</dbReference>
<keyword evidence="4" id="KW-1185">Reference proteome</keyword>
<gene>
    <name evidence="3" type="ORF">EET67_06155</name>
</gene>
<dbReference type="AlphaFoldDB" id="A0A432V9B3"/>
<feature type="transmembrane region" description="Helical" evidence="1">
    <location>
        <begin position="333"/>
        <end position="351"/>
    </location>
</feature>
<dbReference type="Pfam" id="PF09925">
    <property type="entry name" value="DUF2157"/>
    <property type="match status" value="1"/>
</dbReference>
<keyword evidence="1" id="KW-1133">Transmembrane helix</keyword>
<organism evidence="3 4">
    <name type="scientific">Borborobacter arsenicus</name>
    <dbReference type="NCBI Taxonomy" id="1851146"/>
    <lineage>
        <taxon>Bacteria</taxon>
        <taxon>Pseudomonadati</taxon>
        <taxon>Pseudomonadota</taxon>
        <taxon>Alphaproteobacteria</taxon>
        <taxon>Hyphomicrobiales</taxon>
        <taxon>Phyllobacteriaceae</taxon>
        <taxon>Borborobacter</taxon>
    </lineage>
</organism>
<feature type="domain" description="DUF2157" evidence="2">
    <location>
        <begin position="14"/>
        <end position="153"/>
    </location>
</feature>
<keyword evidence="1" id="KW-0472">Membrane</keyword>
<feature type="transmembrane region" description="Helical" evidence="1">
    <location>
        <begin position="153"/>
        <end position="170"/>
    </location>
</feature>
<comment type="caution">
    <text evidence="3">The sequence shown here is derived from an EMBL/GenBank/DDBJ whole genome shotgun (WGS) entry which is preliminary data.</text>
</comment>
<feature type="transmembrane region" description="Helical" evidence="1">
    <location>
        <begin position="105"/>
        <end position="125"/>
    </location>
</feature>
<evidence type="ECO:0000256" key="1">
    <source>
        <dbReference type="SAM" id="Phobius"/>
    </source>
</evidence>
<feature type="transmembrane region" description="Helical" evidence="1">
    <location>
        <begin position="131"/>
        <end position="148"/>
    </location>
</feature>
<feature type="transmembrane region" description="Helical" evidence="1">
    <location>
        <begin position="46"/>
        <end position="67"/>
    </location>
</feature>
<sequence length="368" mass="39345">MPSYVSRLKADVSRWVEQGMIDQATGQLLVADAEVRNERSFNFGSVLAIMAALLLGAAILLLVAANWEAIPRLVRVGTLFALIFGFYVGGAWLKQRGRDALAEACWLIAAAAFGGSIALVGQMYHLSGDEASAILTWCAGTALAAAALRSSALTVAAVAIAMAWMVMRGIDDWDIVPQFYLVMAAAFWLISYWTQSRPARHLILLSLILYMCIVAAHHDTIAIGIALAIGSALLFILATRAPEPVERIVLLDRRLPVHCLLGFLVGLALAQIDLVDEGGRLALAAVVTFGGIAAALIIAGRESRMLRWLAYTGFGLELAFIYAVMIGTMLGTAGLFLASGVVLGIIALFIIRIERRIRARPVQGGQGA</sequence>
<keyword evidence="1" id="KW-0812">Transmembrane</keyword>
<proteinExistence type="predicted"/>